<comment type="caution">
    <text evidence="2">The sequence shown here is derived from an EMBL/GenBank/DDBJ whole genome shotgun (WGS) entry which is preliminary data.</text>
</comment>
<accession>A0A100YXP2</accession>
<dbReference type="Proteomes" id="UP000054078">
    <property type="component" value="Unassembled WGS sequence"/>
</dbReference>
<name>A0A100YXP2_TRASO</name>
<proteinExistence type="predicted"/>
<evidence type="ECO:0000313" key="2">
    <source>
        <dbReference type="EMBL" id="KUH59342.1"/>
    </source>
</evidence>
<dbReference type="OrthoDB" id="3196854at2"/>
<reference evidence="2 3" key="1">
    <citation type="submission" date="2015-12" db="EMBL/GenBank/DDBJ databases">
        <title>Draft Genome Sequence of Olsenella scatoligenes SK9K4T; a Producer of 3-Methylindole- (skatole) and 4-Methylphenol- (p-cresol) Isolated from Pig Feces.</title>
        <authorList>
            <person name="Li X."/>
            <person name="Borg B."/>
            <person name="Canibe N."/>
        </authorList>
    </citation>
    <scope>NUCLEOTIDE SEQUENCE [LARGE SCALE GENOMIC DNA]</scope>
    <source>
        <strain evidence="2 3">SK9K4</strain>
    </source>
</reference>
<keyword evidence="3" id="KW-1185">Reference proteome</keyword>
<organism evidence="2 3">
    <name type="scientific">Tractidigestivibacter scatoligenes</name>
    <name type="common">Olsenella scatoligenes</name>
    <dbReference type="NCBI Taxonomy" id="1299998"/>
    <lineage>
        <taxon>Bacteria</taxon>
        <taxon>Bacillati</taxon>
        <taxon>Actinomycetota</taxon>
        <taxon>Coriobacteriia</taxon>
        <taxon>Coriobacteriales</taxon>
        <taxon>Atopobiaceae</taxon>
        <taxon>Tractidigestivibacter</taxon>
    </lineage>
</organism>
<feature type="region of interest" description="Disordered" evidence="1">
    <location>
        <begin position="1"/>
        <end position="25"/>
    </location>
</feature>
<evidence type="ECO:0000256" key="1">
    <source>
        <dbReference type="SAM" id="MobiDB-lite"/>
    </source>
</evidence>
<evidence type="ECO:0000313" key="3">
    <source>
        <dbReference type="Proteomes" id="UP000054078"/>
    </source>
</evidence>
<gene>
    <name evidence="2" type="ORF">AUL39_03205</name>
</gene>
<sequence length="76" mass="8636">MDRKPTGPTERSLSDTSPLCDRPEWLGPRDIQEVFGVGRTKSYQLINALPHIRVGGLLRVNRRTVQKELLDKGRLP</sequence>
<dbReference type="EMBL" id="LOJF01000001">
    <property type="protein sequence ID" value="KUH59342.1"/>
    <property type="molecule type" value="Genomic_DNA"/>
</dbReference>
<dbReference type="GeneID" id="78500545"/>
<dbReference type="AlphaFoldDB" id="A0A100YXP2"/>
<protein>
    <submittedName>
        <fullName evidence="2">Uncharacterized protein</fullName>
    </submittedName>
</protein>
<dbReference type="RefSeq" id="WP_059053538.1">
    <property type="nucleotide sequence ID" value="NZ_LOJF01000001.1"/>
</dbReference>